<feature type="region of interest" description="Disordered" evidence="1">
    <location>
        <begin position="1"/>
        <end position="159"/>
    </location>
</feature>
<dbReference type="PROSITE" id="PS50908">
    <property type="entry name" value="RWD"/>
    <property type="match status" value="1"/>
</dbReference>
<protein>
    <submittedName>
        <fullName evidence="2">RWD domain containing 4</fullName>
    </submittedName>
</protein>
<name>A0A8C3DT53_CORMO</name>
<proteinExistence type="predicted"/>
<dbReference type="PANTHER" id="PTHR21275:SF1">
    <property type="entry name" value="RWD DOMAIN-CONTAINING PROTEIN 4"/>
    <property type="match status" value="1"/>
</dbReference>
<dbReference type="Proteomes" id="UP000694553">
    <property type="component" value="Unassembled WGS sequence"/>
</dbReference>
<feature type="region of interest" description="Disordered" evidence="1">
    <location>
        <begin position="287"/>
        <end position="325"/>
    </location>
</feature>
<dbReference type="PANTHER" id="PTHR21275">
    <property type="entry name" value="RWD DOMAIN-CONTAINING PROTEIN 4"/>
    <property type="match status" value="1"/>
</dbReference>
<dbReference type="InterPro" id="IPR042770">
    <property type="entry name" value="RWDD4"/>
</dbReference>
<organism evidence="2 3">
    <name type="scientific">Corvus moneduloides</name>
    <name type="common">New Caledonian crow</name>
    <dbReference type="NCBI Taxonomy" id="1196302"/>
    <lineage>
        <taxon>Eukaryota</taxon>
        <taxon>Metazoa</taxon>
        <taxon>Chordata</taxon>
        <taxon>Craniata</taxon>
        <taxon>Vertebrata</taxon>
        <taxon>Euteleostomi</taxon>
        <taxon>Archelosauria</taxon>
        <taxon>Archosauria</taxon>
        <taxon>Dinosauria</taxon>
        <taxon>Saurischia</taxon>
        <taxon>Theropoda</taxon>
        <taxon>Coelurosauria</taxon>
        <taxon>Aves</taxon>
        <taxon>Neognathae</taxon>
        <taxon>Neoaves</taxon>
        <taxon>Telluraves</taxon>
        <taxon>Australaves</taxon>
        <taxon>Passeriformes</taxon>
        <taxon>Corvoidea</taxon>
        <taxon>Corvidae</taxon>
        <taxon>Corvus</taxon>
    </lineage>
</organism>
<reference evidence="2" key="3">
    <citation type="submission" date="2025-09" db="UniProtKB">
        <authorList>
            <consortium name="Ensembl"/>
        </authorList>
    </citation>
    <scope>IDENTIFICATION</scope>
</reference>
<dbReference type="Pfam" id="PF05773">
    <property type="entry name" value="RWD"/>
    <property type="match status" value="1"/>
</dbReference>
<feature type="compositionally biased region" description="Basic and acidic residues" evidence="1">
    <location>
        <begin position="92"/>
        <end position="104"/>
    </location>
</feature>
<feature type="compositionally biased region" description="Basic and acidic residues" evidence="1">
    <location>
        <begin position="300"/>
        <end position="310"/>
    </location>
</feature>
<dbReference type="InterPro" id="IPR016135">
    <property type="entry name" value="UBQ-conjugating_enzyme/RWD"/>
</dbReference>
<dbReference type="Ensembl" id="ENSCMUT00000011672.2">
    <property type="protein sequence ID" value="ENSCMUP00000010833.2"/>
    <property type="gene ID" value="ENSCMUG00000006881.2"/>
</dbReference>
<gene>
    <name evidence="2" type="primary">RWDD4</name>
</gene>
<dbReference type="Gene3D" id="3.10.110.10">
    <property type="entry name" value="Ubiquitin Conjugating Enzyme"/>
    <property type="match status" value="1"/>
</dbReference>
<reference evidence="2" key="2">
    <citation type="submission" date="2025-08" db="UniProtKB">
        <authorList>
            <consortium name="Ensembl"/>
        </authorList>
    </citation>
    <scope>IDENTIFICATION</scope>
</reference>
<keyword evidence="3" id="KW-1185">Reference proteome</keyword>
<evidence type="ECO:0000313" key="3">
    <source>
        <dbReference type="Proteomes" id="UP000694553"/>
    </source>
</evidence>
<dbReference type="InterPro" id="IPR006575">
    <property type="entry name" value="RWD_dom"/>
</dbReference>
<evidence type="ECO:0000313" key="2">
    <source>
        <dbReference type="Ensembl" id="ENSCMUP00000010833.2"/>
    </source>
</evidence>
<dbReference type="SMART" id="SM00591">
    <property type="entry name" value="RWD"/>
    <property type="match status" value="1"/>
</dbReference>
<dbReference type="AlphaFoldDB" id="A0A8C3DT53"/>
<dbReference type="SUPFAM" id="SSF54495">
    <property type="entry name" value="UBC-like"/>
    <property type="match status" value="1"/>
</dbReference>
<reference evidence="3" key="1">
    <citation type="submission" date="2019-10" db="EMBL/GenBank/DDBJ databases">
        <title>Corvus moneduloides (New Caledonian crow) genome, bCorMon1, primary haplotype.</title>
        <authorList>
            <person name="Rutz C."/>
            <person name="Fungtammasan C."/>
            <person name="Mountcastle J."/>
            <person name="Formenti G."/>
            <person name="Chow W."/>
            <person name="Howe K."/>
            <person name="Steele M.P."/>
            <person name="Fernandes J."/>
            <person name="Gilbert M.T.P."/>
            <person name="Fedrigo O."/>
            <person name="Jarvis E.D."/>
            <person name="Gemmell N."/>
        </authorList>
    </citation>
    <scope>NUCLEOTIDE SEQUENCE [LARGE SCALE GENOMIC DNA]</scope>
</reference>
<feature type="compositionally biased region" description="Polar residues" evidence="1">
    <location>
        <begin position="63"/>
        <end position="73"/>
    </location>
</feature>
<accession>A0A8U7M5Z2</accession>
<evidence type="ECO:0000256" key="1">
    <source>
        <dbReference type="SAM" id="MobiDB-lite"/>
    </source>
</evidence>
<dbReference type="CDD" id="cd23817">
    <property type="entry name" value="RWD-RWDD4"/>
    <property type="match status" value="1"/>
</dbReference>
<accession>A0A8C3DT53</accession>
<sequence>MAVGGRPRPATREPRCPGPVPPEAPLTAAGWSQEAPGSASWERPRVTGGGAGGPPPQEASAGQRQRGSGSDQSAPPLHPSGQSGAPARRRHCEGASERKEEARGDTQAANGRAGGGDRGCPALPSGKARPCEFGGAALVRPAQPRRQRGRAGPEGAGWERRAPAMAANEDQEMELEALRSIYEGDLCFRELSPVSFQYRIGESGDPKAFLIEVSWPETYPQTAPVISMDAFFNNTISSAIKQSILDKLMVEVEANLGTAMTYTLFEYAKDNKEVFMENQPVNTVTSVSNSISIGTPDVPPSRKKEKKEQLSKTQKRKLADKTDNKGELPRGWNWVDVIKHVSISKFSFFTVRKICKKE</sequence>